<dbReference type="PANTHER" id="PTHR24243">
    <property type="entry name" value="G-PROTEIN COUPLED RECEPTOR"/>
    <property type="match status" value="1"/>
</dbReference>
<dbReference type="AlphaFoldDB" id="A0A812EJ70"/>
<keyword evidence="5 9" id="KW-0472">Membrane</keyword>
<feature type="transmembrane region" description="Helical" evidence="9">
    <location>
        <begin position="62"/>
        <end position="82"/>
    </location>
</feature>
<dbReference type="PROSITE" id="PS50262">
    <property type="entry name" value="G_PROTEIN_RECEP_F1_2"/>
    <property type="match status" value="1"/>
</dbReference>
<evidence type="ECO:0000256" key="2">
    <source>
        <dbReference type="ARBA" id="ARBA00022692"/>
    </source>
</evidence>
<evidence type="ECO:0000256" key="6">
    <source>
        <dbReference type="ARBA" id="ARBA00023170"/>
    </source>
</evidence>
<sequence>MELFRVSTPHIFQSHEACKLSLLIATAIAVDSGFIIFAISIDRYRRMCHPFNTQLTPKMAKTVSAAIIVTSLIFVWPSWIIYGMRRTPTQDNETSGGCECGIDQVMFNTIYPRLFYYILLTLSVVLFSIIFLLYFLIAIKVWRHKNKRRPTPTSLPPVGLSTDGKGTSNSVLKIPYLPTLESEVSVDSSRTRLKLDRSKRTRKQQQEKSSKGSLVRVSRTSSIMALIAVTWVLSYMPHVILVMLEIHIKEFRQELSPTGDVLFQLAVRSYLLNNAVNPIIYGVFNIRFRREIGRLIGFLVPPCARSSTPVTQPSSQMCSQPSMDE</sequence>
<dbReference type="Pfam" id="PF00001">
    <property type="entry name" value="7tm_1"/>
    <property type="match status" value="1"/>
</dbReference>
<protein>
    <recommendedName>
        <fullName evidence="10">G-protein coupled receptors family 1 profile domain-containing protein</fullName>
    </recommendedName>
</protein>
<evidence type="ECO:0000256" key="7">
    <source>
        <dbReference type="ARBA" id="ARBA00023224"/>
    </source>
</evidence>
<evidence type="ECO:0000259" key="10">
    <source>
        <dbReference type="PROSITE" id="PS50262"/>
    </source>
</evidence>
<dbReference type="PANTHER" id="PTHR24243:SF208">
    <property type="entry name" value="PYROKININ-1 RECEPTOR"/>
    <property type="match status" value="1"/>
</dbReference>
<feature type="region of interest" description="Disordered" evidence="8">
    <location>
        <begin position="305"/>
        <end position="325"/>
    </location>
</feature>
<evidence type="ECO:0000256" key="4">
    <source>
        <dbReference type="ARBA" id="ARBA00023040"/>
    </source>
</evidence>
<dbReference type="CDD" id="cd00637">
    <property type="entry name" value="7tm_classA_rhodopsin-like"/>
    <property type="match status" value="1"/>
</dbReference>
<comment type="caution">
    <text evidence="11">The sequence shown here is derived from an EMBL/GenBank/DDBJ whole genome shotgun (WGS) entry which is preliminary data.</text>
</comment>
<dbReference type="GO" id="GO:0004930">
    <property type="term" value="F:G protein-coupled receptor activity"/>
    <property type="evidence" value="ECO:0007669"/>
    <property type="project" value="UniProtKB-KW"/>
</dbReference>
<evidence type="ECO:0000256" key="1">
    <source>
        <dbReference type="ARBA" id="ARBA00004141"/>
    </source>
</evidence>
<proteinExistence type="predicted"/>
<keyword evidence="4" id="KW-0297">G-protein coupled receptor</keyword>
<feature type="compositionally biased region" description="Low complexity" evidence="8">
    <location>
        <begin position="312"/>
        <end position="325"/>
    </location>
</feature>
<dbReference type="EMBL" id="CAHIKZ030005459">
    <property type="protein sequence ID" value="CAE1325857.1"/>
    <property type="molecule type" value="Genomic_DNA"/>
</dbReference>
<reference evidence="11" key="1">
    <citation type="submission" date="2021-01" db="EMBL/GenBank/DDBJ databases">
        <authorList>
            <person name="Li R."/>
            <person name="Bekaert M."/>
        </authorList>
    </citation>
    <scope>NUCLEOTIDE SEQUENCE</scope>
    <source>
        <strain evidence="11">Farmed</strain>
    </source>
</reference>
<organism evidence="11 12">
    <name type="scientific">Acanthosepion pharaonis</name>
    <name type="common">Pharaoh cuttlefish</name>
    <name type="synonym">Sepia pharaonis</name>
    <dbReference type="NCBI Taxonomy" id="158019"/>
    <lineage>
        <taxon>Eukaryota</taxon>
        <taxon>Metazoa</taxon>
        <taxon>Spiralia</taxon>
        <taxon>Lophotrochozoa</taxon>
        <taxon>Mollusca</taxon>
        <taxon>Cephalopoda</taxon>
        <taxon>Coleoidea</taxon>
        <taxon>Decapodiformes</taxon>
        <taxon>Sepiida</taxon>
        <taxon>Sepiina</taxon>
        <taxon>Sepiidae</taxon>
        <taxon>Acanthosepion</taxon>
    </lineage>
</organism>
<feature type="region of interest" description="Disordered" evidence="8">
    <location>
        <begin position="191"/>
        <end position="213"/>
    </location>
</feature>
<dbReference type="SUPFAM" id="SSF81321">
    <property type="entry name" value="Family A G protein-coupled receptor-like"/>
    <property type="match status" value="1"/>
</dbReference>
<dbReference type="InterPro" id="IPR000276">
    <property type="entry name" value="GPCR_Rhodpsn"/>
</dbReference>
<dbReference type="PRINTS" id="PR00237">
    <property type="entry name" value="GPCRRHODOPSN"/>
</dbReference>
<dbReference type="OrthoDB" id="6109871at2759"/>
<evidence type="ECO:0000256" key="3">
    <source>
        <dbReference type="ARBA" id="ARBA00022989"/>
    </source>
</evidence>
<dbReference type="GO" id="GO:0016020">
    <property type="term" value="C:membrane"/>
    <property type="evidence" value="ECO:0007669"/>
    <property type="project" value="UniProtKB-SubCell"/>
</dbReference>
<feature type="transmembrane region" description="Helical" evidence="9">
    <location>
        <begin position="114"/>
        <end position="139"/>
    </location>
</feature>
<evidence type="ECO:0000256" key="9">
    <source>
        <dbReference type="SAM" id="Phobius"/>
    </source>
</evidence>
<gene>
    <name evidence="11" type="ORF">SPHA_75450</name>
</gene>
<feature type="transmembrane region" description="Helical" evidence="9">
    <location>
        <begin position="261"/>
        <end position="284"/>
    </location>
</feature>
<keyword evidence="6" id="KW-0675">Receptor</keyword>
<comment type="subcellular location">
    <subcellularLocation>
        <location evidence="1">Membrane</location>
        <topology evidence="1">Multi-pass membrane protein</topology>
    </subcellularLocation>
</comment>
<evidence type="ECO:0000256" key="8">
    <source>
        <dbReference type="SAM" id="MobiDB-lite"/>
    </source>
</evidence>
<accession>A0A812EJ70</accession>
<evidence type="ECO:0000313" key="11">
    <source>
        <dbReference type="EMBL" id="CAE1325857.1"/>
    </source>
</evidence>
<feature type="domain" description="G-protein coupled receptors family 1 profile" evidence="10">
    <location>
        <begin position="1"/>
        <end position="281"/>
    </location>
</feature>
<evidence type="ECO:0000256" key="5">
    <source>
        <dbReference type="ARBA" id="ARBA00023136"/>
    </source>
</evidence>
<dbReference type="Gene3D" id="1.20.1070.10">
    <property type="entry name" value="Rhodopsin 7-helix transmembrane proteins"/>
    <property type="match status" value="1"/>
</dbReference>
<feature type="compositionally biased region" description="Basic and acidic residues" evidence="8">
    <location>
        <begin position="191"/>
        <end position="210"/>
    </location>
</feature>
<keyword evidence="3 9" id="KW-1133">Transmembrane helix</keyword>
<feature type="transmembrane region" description="Helical" evidence="9">
    <location>
        <begin position="20"/>
        <end position="41"/>
    </location>
</feature>
<keyword evidence="12" id="KW-1185">Reference proteome</keyword>
<feature type="transmembrane region" description="Helical" evidence="9">
    <location>
        <begin position="223"/>
        <end position="241"/>
    </location>
</feature>
<keyword evidence="2 9" id="KW-0812">Transmembrane</keyword>
<name>A0A812EJ70_ACAPH</name>
<dbReference type="Proteomes" id="UP000597762">
    <property type="component" value="Unassembled WGS sequence"/>
</dbReference>
<evidence type="ECO:0000313" key="12">
    <source>
        <dbReference type="Proteomes" id="UP000597762"/>
    </source>
</evidence>
<dbReference type="InterPro" id="IPR017452">
    <property type="entry name" value="GPCR_Rhodpsn_7TM"/>
</dbReference>
<keyword evidence="7" id="KW-0807">Transducer</keyword>